<proteinExistence type="predicted"/>
<feature type="chain" id="PRO_5026908726" evidence="1">
    <location>
        <begin position="20"/>
        <end position="158"/>
    </location>
</feature>
<comment type="caution">
    <text evidence="2">The sequence shown here is derived from an EMBL/GenBank/DDBJ whole genome shotgun (WGS) entry which is preliminary data.</text>
</comment>
<evidence type="ECO:0000256" key="1">
    <source>
        <dbReference type="SAM" id="SignalP"/>
    </source>
</evidence>
<accession>A0A6M1LVL9</accession>
<dbReference type="RefSeq" id="WP_164697958.1">
    <property type="nucleotide sequence ID" value="NZ_JAAIKB010000023.1"/>
</dbReference>
<keyword evidence="1" id="KW-0732">Signal</keyword>
<name>A0A6M1LVL9_9PROT</name>
<organism evidence="2 3">
    <name type="scientific">Falsiroseomonas algicola</name>
    <dbReference type="NCBI Taxonomy" id="2716930"/>
    <lineage>
        <taxon>Bacteria</taxon>
        <taxon>Pseudomonadati</taxon>
        <taxon>Pseudomonadota</taxon>
        <taxon>Alphaproteobacteria</taxon>
        <taxon>Acetobacterales</taxon>
        <taxon>Roseomonadaceae</taxon>
        <taxon>Falsiroseomonas</taxon>
    </lineage>
</organism>
<dbReference type="Proteomes" id="UP000475385">
    <property type="component" value="Unassembled WGS sequence"/>
</dbReference>
<evidence type="ECO:0000313" key="2">
    <source>
        <dbReference type="EMBL" id="NGM24042.1"/>
    </source>
</evidence>
<dbReference type="AlphaFoldDB" id="A0A6M1LVL9"/>
<keyword evidence="3" id="KW-1185">Reference proteome</keyword>
<reference evidence="2 3" key="2">
    <citation type="submission" date="2020-03" db="EMBL/GenBank/DDBJ databases">
        <title>Roseomonas stagni sp. nov., isolated from pond water in Japan.</title>
        <authorList>
            <person name="Furuhata K."/>
            <person name="Miyamoto H."/>
            <person name="Goto K."/>
        </authorList>
    </citation>
    <scope>NUCLEOTIDE SEQUENCE [LARGE SCALE GENOMIC DNA]</scope>
    <source>
        <strain evidence="2 3">PeD5</strain>
    </source>
</reference>
<feature type="signal peptide" evidence="1">
    <location>
        <begin position="1"/>
        <end position="19"/>
    </location>
</feature>
<evidence type="ECO:0000313" key="3">
    <source>
        <dbReference type="Proteomes" id="UP000475385"/>
    </source>
</evidence>
<dbReference type="EMBL" id="JAAIKB010000023">
    <property type="protein sequence ID" value="NGM24042.1"/>
    <property type="molecule type" value="Genomic_DNA"/>
</dbReference>
<reference evidence="2 3" key="1">
    <citation type="submission" date="2020-02" db="EMBL/GenBank/DDBJ databases">
        <authorList>
            <person name="Kim H.M."/>
            <person name="Jeon C.O."/>
        </authorList>
    </citation>
    <scope>NUCLEOTIDE SEQUENCE [LARGE SCALE GENOMIC DNA]</scope>
    <source>
        <strain evidence="2 3">PeD5</strain>
    </source>
</reference>
<protein>
    <submittedName>
        <fullName evidence="2">Uncharacterized protein</fullName>
    </submittedName>
</protein>
<gene>
    <name evidence="2" type="ORF">G3576_28815</name>
</gene>
<sequence>MRPAALALLALALAPAAQAQQYWLPNGPGGTTYNNPQGSLTGTINEHMLQRHMQQRQWERQRAAGGSYVPPVSTLADPSFRLGNTGGLTMREVYVSGANDNGWGPDRLGSQVLQPGQRLVVRLPAGQCVNDVRIVFANGQTIERRRVDTCSITDLNLP</sequence>